<evidence type="ECO:0000313" key="1">
    <source>
        <dbReference type="EMBL" id="GAT26485.1"/>
    </source>
</evidence>
<organism evidence="1 2">
    <name type="scientific">Aspergillus kawachii</name>
    <name type="common">White koji mold</name>
    <name type="synonym">Aspergillus awamori var. kawachi</name>
    <dbReference type="NCBI Taxonomy" id="1069201"/>
    <lineage>
        <taxon>Eukaryota</taxon>
        <taxon>Fungi</taxon>
        <taxon>Dikarya</taxon>
        <taxon>Ascomycota</taxon>
        <taxon>Pezizomycotina</taxon>
        <taxon>Eurotiomycetes</taxon>
        <taxon>Eurotiomycetidae</taxon>
        <taxon>Eurotiales</taxon>
        <taxon>Aspergillaceae</taxon>
        <taxon>Aspergillus</taxon>
        <taxon>Aspergillus subgen. Circumdati</taxon>
    </lineage>
</organism>
<gene>
    <name evidence="1" type="ORF">RIB2604_02101630</name>
</gene>
<protein>
    <submittedName>
        <fullName evidence="1">Geranylgeranyl pyrophosphate synthase</fullName>
    </submittedName>
</protein>
<name>A0A146FKU4_ASPKA</name>
<sequence>MPKNSRFDRSWQRLTIQCQSIAGQFHRTSELAATDAAITPPGRAKTKLPEWMDVAASVLNIRFFCVNVPRRSSVYPAEPTNRAV</sequence>
<dbReference type="Proteomes" id="UP000075230">
    <property type="component" value="Unassembled WGS sequence"/>
</dbReference>
<dbReference type="EMBL" id="BCWF01000021">
    <property type="protein sequence ID" value="GAT26485.1"/>
    <property type="molecule type" value="Genomic_DNA"/>
</dbReference>
<proteinExistence type="predicted"/>
<dbReference type="AlphaFoldDB" id="A0A146FKU4"/>
<evidence type="ECO:0000313" key="2">
    <source>
        <dbReference type="Proteomes" id="UP000075230"/>
    </source>
</evidence>
<comment type="caution">
    <text evidence="1">The sequence shown here is derived from an EMBL/GenBank/DDBJ whole genome shotgun (WGS) entry which is preliminary data.</text>
</comment>
<reference evidence="1 2" key="1">
    <citation type="journal article" date="2016" name="DNA Res.">
        <title>Genome sequence of Aspergillus luchuensis NBRC 4314.</title>
        <authorList>
            <person name="Yamada O."/>
            <person name="Machida M."/>
            <person name="Hosoyama A."/>
            <person name="Goto M."/>
            <person name="Takahashi T."/>
            <person name="Futagami T."/>
            <person name="Yamagata Y."/>
            <person name="Takeuchi M."/>
            <person name="Kobayashi T."/>
            <person name="Koike H."/>
            <person name="Abe K."/>
            <person name="Asai K."/>
            <person name="Arita M."/>
            <person name="Fujita N."/>
            <person name="Fukuda K."/>
            <person name="Higa K."/>
            <person name="Horikawa H."/>
            <person name="Ishikawa T."/>
            <person name="Jinno K."/>
            <person name="Kato Y."/>
            <person name="Kirimura K."/>
            <person name="Mizutani O."/>
            <person name="Nakasone K."/>
            <person name="Sano M."/>
            <person name="Shiraishi Y."/>
            <person name="Tsukahara M."/>
            <person name="Gomi K."/>
        </authorList>
    </citation>
    <scope>NUCLEOTIDE SEQUENCE [LARGE SCALE GENOMIC DNA]</scope>
    <source>
        <strain evidence="1 2">RIB 2604</strain>
    </source>
</reference>
<accession>A0A146FKU4</accession>
<reference evidence="2" key="2">
    <citation type="submission" date="2016-02" db="EMBL/GenBank/DDBJ databases">
        <title>Genome sequencing of Aspergillus luchuensis NBRC 4314.</title>
        <authorList>
            <person name="Yamada O."/>
        </authorList>
    </citation>
    <scope>NUCLEOTIDE SEQUENCE [LARGE SCALE GENOMIC DNA]</scope>
    <source>
        <strain evidence="2">RIB 2604</strain>
    </source>
</reference>